<proteinExistence type="predicted"/>
<evidence type="ECO:0000313" key="3">
    <source>
        <dbReference type="Proteomes" id="UP001497512"/>
    </source>
</evidence>
<dbReference type="PROSITE" id="PS50846">
    <property type="entry name" value="HMA_2"/>
    <property type="match status" value="1"/>
</dbReference>
<dbReference type="Gene3D" id="3.30.70.100">
    <property type="match status" value="1"/>
</dbReference>
<keyword evidence="3" id="KW-1185">Reference proteome</keyword>
<protein>
    <recommendedName>
        <fullName evidence="1">HMA domain-containing protein</fullName>
    </recommendedName>
</protein>
<dbReference type="InterPro" id="IPR036163">
    <property type="entry name" value="HMA_dom_sf"/>
</dbReference>
<feature type="domain" description="HMA" evidence="1">
    <location>
        <begin position="11"/>
        <end position="76"/>
    </location>
</feature>
<evidence type="ECO:0000313" key="2">
    <source>
        <dbReference type="EMBL" id="CAK9227516.1"/>
    </source>
</evidence>
<dbReference type="InterPro" id="IPR044526">
    <property type="entry name" value="NAKR1-3"/>
</dbReference>
<gene>
    <name evidence="2" type="ORF">CSSPTR1EN2_LOCUS18778</name>
</gene>
<dbReference type="InterPro" id="IPR006121">
    <property type="entry name" value="HMA_dom"/>
</dbReference>
<dbReference type="CDD" id="cd00371">
    <property type="entry name" value="HMA"/>
    <property type="match status" value="1"/>
</dbReference>
<dbReference type="PANTHER" id="PTHR46119:SF11">
    <property type="entry name" value="HEAVY METAL TRANSPORT_DETOXIFICATION SUPERFAMILY PROTEIN"/>
    <property type="match status" value="1"/>
</dbReference>
<sequence>MCDFNILQTDVKMVVLRVMMHFEGCASTVKRAVKRIPGITSYQADFPGQKVTVMGSEARRSFLPSCQNWEIHRILA</sequence>
<dbReference type="Pfam" id="PF00403">
    <property type="entry name" value="HMA"/>
    <property type="match status" value="1"/>
</dbReference>
<dbReference type="Proteomes" id="UP001497512">
    <property type="component" value="Chromosome 5"/>
</dbReference>
<evidence type="ECO:0000259" key="1">
    <source>
        <dbReference type="PROSITE" id="PS50846"/>
    </source>
</evidence>
<dbReference type="EMBL" id="OZ019897">
    <property type="protein sequence ID" value="CAK9227516.1"/>
    <property type="molecule type" value="Genomic_DNA"/>
</dbReference>
<reference evidence="2" key="1">
    <citation type="submission" date="2024-02" db="EMBL/GenBank/DDBJ databases">
        <authorList>
            <consortium name="ELIXIR-Norway"/>
            <consortium name="Elixir Norway"/>
        </authorList>
    </citation>
    <scope>NUCLEOTIDE SEQUENCE</scope>
</reference>
<name>A0ABP0URF1_9BRYO</name>
<accession>A0ABP0URF1</accession>
<dbReference type="PANTHER" id="PTHR46119">
    <property type="entry name" value="OS08G0405700 PROTEIN"/>
    <property type="match status" value="1"/>
</dbReference>
<dbReference type="SUPFAM" id="SSF55008">
    <property type="entry name" value="HMA, heavy metal-associated domain"/>
    <property type="match status" value="1"/>
</dbReference>
<organism evidence="2 3">
    <name type="scientific">Sphagnum troendelagicum</name>
    <dbReference type="NCBI Taxonomy" id="128251"/>
    <lineage>
        <taxon>Eukaryota</taxon>
        <taxon>Viridiplantae</taxon>
        <taxon>Streptophyta</taxon>
        <taxon>Embryophyta</taxon>
        <taxon>Bryophyta</taxon>
        <taxon>Sphagnophytina</taxon>
        <taxon>Sphagnopsida</taxon>
        <taxon>Sphagnales</taxon>
        <taxon>Sphagnaceae</taxon>
        <taxon>Sphagnum</taxon>
    </lineage>
</organism>